<keyword evidence="3" id="KW-0472">Membrane</keyword>
<sequence length="554" mass="59374">MKWSKYSLLAFLLTQYHEAGALRLPLYSRSKRSEGHTFSSRSNGQGYATTVGDPTVSGQSDIVYTTTVNVGGVDVLVQLDTGSSDLWIYSPDRQPKLTNTTSINNVNLTYGIGSVAGRLDFAEVEIGPYTVPSQAFLNVNATDNEPLLQLGIAGILGLAFDQLSIIAEGLEQAWGNQLGATVLTQIFRQNTSAPNFISFLAGRNTDLESPANGTFTISEYAQGYEKIIETPKLPVVLPSGSLADLPPRWDILLDGLTVNGRAFDFNKLNSSDPSTPKGKAIANLDTGYTFGPIAKQTLDFMYSAIPGAVYSESQSQWVVPCLETADISFTFSGQKIPLHPLDITSPGVTQTPNGTNVTVCLSQFVASTANAIPGIDLLLGDAFLRNVYAIFDFGDYVREDTLNVTDPYIQLLATTTDLAEAKKDFQESRSEALKSLPPTISPQQYLELLNSTQLGNSDGSGAEVLSAAESTSSSGSSDGWTMIAGKLDHYGPALLGLLAGNLVIGVILCTLGITMCIRRGATQGTPARVVNPSYAPVRLPKGDDIEHHQDSYRD</sequence>
<evidence type="ECO:0000313" key="6">
    <source>
        <dbReference type="EMBL" id="TFK50938.1"/>
    </source>
</evidence>
<organism evidence="6 7">
    <name type="scientific">Heliocybe sulcata</name>
    <dbReference type="NCBI Taxonomy" id="5364"/>
    <lineage>
        <taxon>Eukaryota</taxon>
        <taxon>Fungi</taxon>
        <taxon>Dikarya</taxon>
        <taxon>Basidiomycota</taxon>
        <taxon>Agaricomycotina</taxon>
        <taxon>Agaricomycetes</taxon>
        <taxon>Gloeophyllales</taxon>
        <taxon>Gloeophyllaceae</taxon>
        <taxon>Heliocybe</taxon>
    </lineage>
</organism>
<gene>
    <name evidence="6" type="ORF">OE88DRAFT_197809</name>
</gene>
<dbReference type="GO" id="GO:0004190">
    <property type="term" value="F:aspartic-type endopeptidase activity"/>
    <property type="evidence" value="ECO:0007669"/>
    <property type="project" value="InterPro"/>
</dbReference>
<dbReference type="Proteomes" id="UP000305948">
    <property type="component" value="Unassembled WGS sequence"/>
</dbReference>
<feature type="domain" description="Peptidase A1" evidence="5">
    <location>
        <begin position="64"/>
        <end position="405"/>
    </location>
</feature>
<accession>A0A5C3N486</accession>
<keyword evidence="6" id="KW-0645">Protease</keyword>
<keyword evidence="4" id="KW-0732">Signal</keyword>
<proteinExistence type="inferred from homology"/>
<dbReference type="PROSITE" id="PS51767">
    <property type="entry name" value="PEPTIDASE_A1"/>
    <property type="match status" value="1"/>
</dbReference>
<dbReference type="Gene3D" id="2.40.70.10">
    <property type="entry name" value="Acid Proteases"/>
    <property type="match status" value="2"/>
</dbReference>
<dbReference type="InterPro" id="IPR033121">
    <property type="entry name" value="PEPTIDASE_A1"/>
</dbReference>
<evidence type="ECO:0000256" key="2">
    <source>
        <dbReference type="SAM" id="MobiDB-lite"/>
    </source>
</evidence>
<reference evidence="6 7" key="1">
    <citation type="journal article" date="2019" name="Nat. Ecol. Evol.">
        <title>Megaphylogeny resolves global patterns of mushroom evolution.</title>
        <authorList>
            <person name="Varga T."/>
            <person name="Krizsan K."/>
            <person name="Foldi C."/>
            <person name="Dima B."/>
            <person name="Sanchez-Garcia M."/>
            <person name="Sanchez-Ramirez S."/>
            <person name="Szollosi G.J."/>
            <person name="Szarkandi J.G."/>
            <person name="Papp V."/>
            <person name="Albert L."/>
            <person name="Andreopoulos W."/>
            <person name="Angelini C."/>
            <person name="Antonin V."/>
            <person name="Barry K.W."/>
            <person name="Bougher N.L."/>
            <person name="Buchanan P."/>
            <person name="Buyck B."/>
            <person name="Bense V."/>
            <person name="Catcheside P."/>
            <person name="Chovatia M."/>
            <person name="Cooper J."/>
            <person name="Damon W."/>
            <person name="Desjardin D."/>
            <person name="Finy P."/>
            <person name="Geml J."/>
            <person name="Haridas S."/>
            <person name="Hughes K."/>
            <person name="Justo A."/>
            <person name="Karasinski D."/>
            <person name="Kautmanova I."/>
            <person name="Kiss B."/>
            <person name="Kocsube S."/>
            <person name="Kotiranta H."/>
            <person name="LaButti K.M."/>
            <person name="Lechner B.E."/>
            <person name="Liimatainen K."/>
            <person name="Lipzen A."/>
            <person name="Lukacs Z."/>
            <person name="Mihaltcheva S."/>
            <person name="Morgado L.N."/>
            <person name="Niskanen T."/>
            <person name="Noordeloos M.E."/>
            <person name="Ohm R.A."/>
            <person name="Ortiz-Santana B."/>
            <person name="Ovrebo C."/>
            <person name="Racz N."/>
            <person name="Riley R."/>
            <person name="Savchenko A."/>
            <person name="Shiryaev A."/>
            <person name="Soop K."/>
            <person name="Spirin V."/>
            <person name="Szebenyi C."/>
            <person name="Tomsovsky M."/>
            <person name="Tulloss R.E."/>
            <person name="Uehling J."/>
            <person name="Grigoriev I.V."/>
            <person name="Vagvolgyi C."/>
            <person name="Papp T."/>
            <person name="Martin F.M."/>
            <person name="Miettinen O."/>
            <person name="Hibbett D.S."/>
            <person name="Nagy L.G."/>
        </authorList>
    </citation>
    <scope>NUCLEOTIDE SEQUENCE [LARGE SCALE GENOMIC DNA]</scope>
    <source>
        <strain evidence="6 7">OMC1185</strain>
    </source>
</reference>
<dbReference type="CDD" id="cd05471">
    <property type="entry name" value="pepsin_like"/>
    <property type="match status" value="1"/>
</dbReference>
<keyword evidence="7" id="KW-1185">Reference proteome</keyword>
<keyword evidence="6" id="KW-0378">Hydrolase</keyword>
<feature type="region of interest" description="Disordered" evidence="2">
    <location>
        <begin position="533"/>
        <end position="554"/>
    </location>
</feature>
<keyword evidence="3" id="KW-1133">Transmembrane helix</keyword>
<dbReference type="PANTHER" id="PTHR47966">
    <property type="entry name" value="BETA-SITE APP-CLEAVING ENZYME, ISOFORM A-RELATED"/>
    <property type="match status" value="1"/>
</dbReference>
<evidence type="ECO:0000256" key="1">
    <source>
        <dbReference type="ARBA" id="ARBA00007447"/>
    </source>
</evidence>
<protein>
    <submittedName>
        <fullName evidence="6">Acid protease</fullName>
    </submittedName>
</protein>
<dbReference type="InterPro" id="IPR034164">
    <property type="entry name" value="Pepsin-like_dom"/>
</dbReference>
<keyword evidence="3" id="KW-0812">Transmembrane</keyword>
<dbReference type="SUPFAM" id="SSF50630">
    <property type="entry name" value="Acid proteases"/>
    <property type="match status" value="1"/>
</dbReference>
<dbReference type="Pfam" id="PF00026">
    <property type="entry name" value="Asp"/>
    <property type="match status" value="1"/>
</dbReference>
<feature type="chain" id="PRO_5022994303" evidence="4">
    <location>
        <begin position="22"/>
        <end position="554"/>
    </location>
</feature>
<dbReference type="PRINTS" id="PR00792">
    <property type="entry name" value="PEPSIN"/>
</dbReference>
<feature type="transmembrane region" description="Helical" evidence="3">
    <location>
        <begin position="493"/>
        <end position="513"/>
    </location>
</feature>
<feature type="signal peptide" evidence="4">
    <location>
        <begin position="1"/>
        <end position="21"/>
    </location>
</feature>
<dbReference type="InterPro" id="IPR021109">
    <property type="entry name" value="Peptidase_aspartic_dom_sf"/>
</dbReference>
<evidence type="ECO:0000313" key="7">
    <source>
        <dbReference type="Proteomes" id="UP000305948"/>
    </source>
</evidence>
<dbReference type="EMBL" id="ML213512">
    <property type="protein sequence ID" value="TFK50938.1"/>
    <property type="molecule type" value="Genomic_DNA"/>
</dbReference>
<dbReference type="OrthoDB" id="15189at2759"/>
<feature type="compositionally biased region" description="Basic and acidic residues" evidence="2">
    <location>
        <begin position="540"/>
        <end position="554"/>
    </location>
</feature>
<evidence type="ECO:0000256" key="3">
    <source>
        <dbReference type="SAM" id="Phobius"/>
    </source>
</evidence>
<dbReference type="GO" id="GO:0006508">
    <property type="term" value="P:proteolysis"/>
    <property type="evidence" value="ECO:0007669"/>
    <property type="project" value="UniProtKB-KW"/>
</dbReference>
<comment type="similarity">
    <text evidence="1">Belongs to the peptidase A1 family.</text>
</comment>
<evidence type="ECO:0000256" key="4">
    <source>
        <dbReference type="SAM" id="SignalP"/>
    </source>
</evidence>
<dbReference type="STRING" id="5364.A0A5C3N486"/>
<evidence type="ECO:0000259" key="5">
    <source>
        <dbReference type="PROSITE" id="PS51767"/>
    </source>
</evidence>
<dbReference type="AlphaFoldDB" id="A0A5C3N486"/>
<name>A0A5C3N486_9AGAM</name>
<dbReference type="PANTHER" id="PTHR47966:SF57">
    <property type="entry name" value="PEPTIDASE A1 DOMAIN-CONTAINING PROTEIN"/>
    <property type="match status" value="1"/>
</dbReference>
<dbReference type="InterPro" id="IPR001461">
    <property type="entry name" value="Aspartic_peptidase_A1"/>
</dbReference>